<sequence>MDKDKPFIYICSPLRGDIERNIQRAVGYSRFVFGMGGVPLAPHAIFTAFLDDNIPAEREAGLELGLQLMRRCDELWVFGSRVSAGMAMEIENARRRRMPIKYFNDRCEEEPLCLKS</sequence>
<feature type="domain" description="DUF7768" evidence="1">
    <location>
        <begin position="7"/>
        <end position="103"/>
    </location>
</feature>
<dbReference type="Proteomes" id="UP000045545">
    <property type="component" value="Unassembled WGS sequence"/>
</dbReference>
<accession>A0A0E4GB30</accession>
<dbReference type="Gene3D" id="3.40.50.10400">
    <property type="entry name" value="Hypothetical protein PA1492"/>
    <property type="match status" value="1"/>
</dbReference>
<dbReference type="EMBL" id="CGIH01000028">
    <property type="protein sequence ID" value="CFX73628.1"/>
    <property type="molecule type" value="Genomic_DNA"/>
</dbReference>
<proteinExistence type="predicted"/>
<dbReference type="InterPro" id="IPR056670">
    <property type="entry name" value="DUF7768"/>
</dbReference>
<reference evidence="2 3" key="1">
    <citation type="submission" date="2015-03" db="EMBL/GenBank/DDBJ databases">
        <authorList>
            <person name="Murphy D."/>
        </authorList>
    </citation>
    <scope>NUCLEOTIDE SEQUENCE [LARGE SCALE GENOMIC DNA]</scope>
    <source>
        <strain evidence="2 3">OL-4</strain>
    </source>
</reference>
<keyword evidence="3" id="KW-1185">Reference proteome</keyword>
<evidence type="ECO:0000313" key="2">
    <source>
        <dbReference type="EMBL" id="CFX73628.1"/>
    </source>
</evidence>
<dbReference type="Pfam" id="PF24963">
    <property type="entry name" value="DUF7768"/>
    <property type="match status" value="1"/>
</dbReference>
<evidence type="ECO:0000313" key="3">
    <source>
        <dbReference type="Proteomes" id="UP000045545"/>
    </source>
</evidence>
<gene>
    <name evidence="2" type="ORF">1753</name>
</gene>
<protein>
    <submittedName>
        <fullName evidence="2">Uncharacterized</fullName>
    </submittedName>
</protein>
<evidence type="ECO:0000259" key="1">
    <source>
        <dbReference type="Pfam" id="PF24963"/>
    </source>
</evidence>
<dbReference type="AlphaFoldDB" id="A0A0E4GB30"/>
<dbReference type="STRING" id="690567.1753"/>
<name>A0A0E4GB30_9FIRM</name>
<dbReference type="RefSeq" id="WP_046497777.1">
    <property type="nucleotide sequence ID" value="NZ_CGIH01000028.1"/>
</dbReference>
<organism evidence="2 3">
    <name type="scientific">Syntrophomonas zehnderi OL-4</name>
    <dbReference type="NCBI Taxonomy" id="690567"/>
    <lineage>
        <taxon>Bacteria</taxon>
        <taxon>Bacillati</taxon>
        <taxon>Bacillota</taxon>
        <taxon>Clostridia</taxon>
        <taxon>Eubacteriales</taxon>
        <taxon>Syntrophomonadaceae</taxon>
        <taxon>Syntrophomonas</taxon>
    </lineage>
</organism>